<accession>A0A1B7JTY0</accession>
<proteinExistence type="predicted"/>
<dbReference type="OrthoDB" id="6466678at2"/>
<comment type="caution">
    <text evidence="1">The sequence shown here is derived from an EMBL/GenBank/DDBJ whole genome shotgun (WGS) entry which is preliminary data.</text>
</comment>
<keyword evidence="2" id="KW-1185">Reference proteome</keyword>
<dbReference type="EMBL" id="LXEW01000032">
    <property type="protein sequence ID" value="OAT51363.1"/>
    <property type="molecule type" value="Genomic_DNA"/>
</dbReference>
<name>A0A1B7JTY0_9GAMM</name>
<organism evidence="1 2">
    <name type="scientific">Providencia heimbachae ATCC 35613</name>
    <dbReference type="NCBI Taxonomy" id="1354272"/>
    <lineage>
        <taxon>Bacteria</taxon>
        <taxon>Pseudomonadati</taxon>
        <taxon>Pseudomonadota</taxon>
        <taxon>Gammaproteobacteria</taxon>
        <taxon>Enterobacterales</taxon>
        <taxon>Morganellaceae</taxon>
        <taxon>Providencia</taxon>
    </lineage>
</organism>
<dbReference type="RefSeq" id="WP_068908936.1">
    <property type="nucleotide sequence ID" value="NZ_LXEW01000032.1"/>
</dbReference>
<evidence type="ECO:0000313" key="1">
    <source>
        <dbReference type="EMBL" id="OAT51363.1"/>
    </source>
</evidence>
<evidence type="ECO:0000313" key="2">
    <source>
        <dbReference type="Proteomes" id="UP000078224"/>
    </source>
</evidence>
<evidence type="ECO:0008006" key="3">
    <source>
        <dbReference type="Google" id="ProtNLM"/>
    </source>
</evidence>
<protein>
    <recommendedName>
        <fullName evidence="3">Oxygen-regulated invasion protein</fullName>
    </recommendedName>
</protein>
<dbReference type="AlphaFoldDB" id="A0A1B7JTY0"/>
<dbReference type="PATRIC" id="fig|1354272.4.peg.2337"/>
<sequence length="190" mass="22219">MTQLNKLLIHQSNIFLAPGHYFHREFNHALYHELPPLLQKEHNQWLIQQYSLTLPNERTCLLPTVLSNHWLDLPKIALGLGVILHPTPLPWWGELSQYRILHTRLGQSFWQLDSLPLVTPQTLLALGMDQLLLCLSPFGDIYTHRAKYMFSNAIQTLARPSIKTMLPWNIIEETCHYVRENTTQYQADFI</sequence>
<reference evidence="1 2" key="1">
    <citation type="submission" date="2016-04" db="EMBL/GenBank/DDBJ databases">
        <title>ATOL: Assembling a taxonomically balanced genome-scale reconstruction of the evolutionary history of the Enterobacteriaceae.</title>
        <authorList>
            <person name="Plunkett G.III."/>
            <person name="Neeno-Eckwall E.C."/>
            <person name="Glasner J.D."/>
            <person name="Perna N.T."/>
        </authorList>
    </citation>
    <scope>NUCLEOTIDE SEQUENCE [LARGE SCALE GENOMIC DNA]</scope>
    <source>
        <strain evidence="1 2">ATCC 35613</strain>
    </source>
</reference>
<dbReference type="Proteomes" id="UP000078224">
    <property type="component" value="Unassembled WGS sequence"/>
</dbReference>
<gene>
    <name evidence="1" type="ORF">M998_2300</name>
</gene>